<dbReference type="Proteomes" id="UP000886520">
    <property type="component" value="Chromosome 17"/>
</dbReference>
<organism evidence="1 2">
    <name type="scientific">Adiantum capillus-veneris</name>
    <name type="common">Maidenhair fern</name>
    <dbReference type="NCBI Taxonomy" id="13818"/>
    <lineage>
        <taxon>Eukaryota</taxon>
        <taxon>Viridiplantae</taxon>
        <taxon>Streptophyta</taxon>
        <taxon>Embryophyta</taxon>
        <taxon>Tracheophyta</taxon>
        <taxon>Polypodiopsida</taxon>
        <taxon>Polypodiidae</taxon>
        <taxon>Polypodiales</taxon>
        <taxon>Pteridineae</taxon>
        <taxon>Pteridaceae</taxon>
        <taxon>Vittarioideae</taxon>
        <taxon>Adiantum</taxon>
    </lineage>
</organism>
<protein>
    <submittedName>
        <fullName evidence="1">Uncharacterized protein</fullName>
    </submittedName>
</protein>
<keyword evidence="2" id="KW-1185">Reference proteome</keyword>
<dbReference type="AlphaFoldDB" id="A0A9D4ZB51"/>
<accession>A0A9D4ZB51</accession>
<name>A0A9D4ZB51_ADICA</name>
<dbReference type="EMBL" id="JABFUD020000017">
    <property type="protein sequence ID" value="KAI5067240.1"/>
    <property type="molecule type" value="Genomic_DNA"/>
</dbReference>
<proteinExistence type="predicted"/>
<evidence type="ECO:0000313" key="2">
    <source>
        <dbReference type="Proteomes" id="UP000886520"/>
    </source>
</evidence>
<comment type="caution">
    <text evidence="1">The sequence shown here is derived from an EMBL/GenBank/DDBJ whole genome shotgun (WGS) entry which is preliminary data.</text>
</comment>
<gene>
    <name evidence="1" type="ORF">GOP47_0017768</name>
</gene>
<sequence length="102" mass="11613">MEAWVRAVFILVPLPRQVCDIEVTSLVYCMAALVYRSSQQKRRQSCDVIAAGRGLGVDGKGGIHEVHDEVFRRSVLLLWGKKMEDEDSRSRECCRFSPEERG</sequence>
<evidence type="ECO:0000313" key="1">
    <source>
        <dbReference type="EMBL" id="KAI5067240.1"/>
    </source>
</evidence>
<reference evidence="1" key="1">
    <citation type="submission" date="2021-01" db="EMBL/GenBank/DDBJ databases">
        <title>Adiantum capillus-veneris genome.</title>
        <authorList>
            <person name="Fang Y."/>
            <person name="Liao Q."/>
        </authorList>
    </citation>
    <scope>NUCLEOTIDE SEQUENCE</scope>
    <source>
        <strain evidence="1">H3</strain>
        <tissue evidence="1">Leaf</tissue>
    </source>
</reference>